<keyword evidence="1" id="KW-0472">Membrane</keyword>
<name>A0A0A9H6E3_ARUDO</name>
<reference evidence="2" key="2">
    <citation type="journal article" date="2015" name="Data Brief">
        <title>Shoot transcriptome of the giant reed, Arundo donax.</title>
        <authorList>
            <person name="Barrero R.A."/>
            <person name="Guerrero F.D."/>
            <person name="Moolhuijzen P."/>
            <person name="Goolsby J.A."/>
            <person name="Tidwell J."/>
            <person name="Bellgard S.E."/>
            <person name="Bellgard M.I."/>
        </authorList>
    </citation>
    <scope>NUCLEOTIDE SEQUENCE</scope>
    <source>
        <tissue evidence="2">Shoot tissue taken approximately 20 cm above the soil surface</tissue>
    </source>
</reference>
<evidence type="ECO:0000313" key="2">
    <source>
        <dbReference type="EMBL" id="JAE28453.1"/>
    </source>
</evidence>
<keyword evidence="1" id="KW-0812">Transmembrane</keyword>
<protein>
    <submittedName>
        <fullName evidence="2">Uncharacterized protein</fullName>
    </submittedName>
</protein>
<dbReference type="AlphaFoldDB" id="A0A0A9H6E3"/>
<reference evidence="2" key="1">
    <citation type="submission" date="2014-09" db="EMBL/GenBank/DDBJ databases">
        <authorList>
            <person name="Magalhaes I.L.F."/>
            <person name="Oliveira U."/>
            <person name="Santos F.R."/>
            <person name="Vidigal T.H.D.A."/>
            <person name="Brescovit A.D."/>
            <person name="Santos A.J."/>
        </authorList>
    </citation>
    <scope>NUCLEOTIDE SEQUENCE</scope>
    <source>
        <tissue evidence="2">Shoot tissue taken approximately 20 cm above the soil surface</tissue>
    </source>
</reference>
<dbReference type="EMBL" id="GBRH01169443">
    <property type="protein sequence ID" value="JAE28453.1"/>
    <property type="molecule type" value="Transcribed_RNA"/>
</dbReference>
<accession>A0A0A9H6E3</accession>
<keyword evidence="1" id="KW-1133">Transmembrane helix</keyword>
<proteinExistence type="predicted"/>
<evidence type="ECO:0000256" key="1">
    <source>
        <dbReference type="SAM" id="Phobius"/>
    </source>
</evidence>
<sequence length="30" mass="3508">MTLKCSTVGLILYIIFIIWYICIAFWTNPA</sequence>
<feature type="transmembrane region" description="Helical" evidence="1">
    <location>
        <begin position="7"/>
        <end position="27"/>
    </location>
</feature>
<organism evidence="2">
    <name type="scientific">Arundo donax</name>
    <name type="common">Giant reed</name>
    <name type="synonym">Donax arundinaceus</name>
    <dbReference type="NCBI Taxonomy" id="35708"/>
    <lineage>
        <taxon>Eukaryota</taxon>
        <taxon>Viridiplantae</taxon>
        <taxon>Streptophyta</taxon>
        <taxon>Embryophyta</taxon>
        <taxon>Tracheophyta</taxon>
        <taxon>Spermatophyta</taxon>
        <taxon>Magnoliopsida</taxon>
        <taxon>Liliopsida</taxon>
        <taxon>Poales</taxon>
        <taxon>Poaceae</taxon>
        <taxon>PACMAD clade</taxon>
        <taxon>Arundinoideae</taxon>
        <taxon>Arundineae</taxon>
        <taxon>Arundo</taxon>
    </lineage>
</organism>